<dbReference type="Gene3D" id="3.40.50.300">
    <property type="entry name" value="P-loop containing nucleotide triphosphate hydrolases"/>
    <property type="match status" value="1"/>
</dbReference>
<keyword evidence="2" id="KW-0378">Hydrolase</keyword>
<dbReference type="AlphaFoldDB" id="A0A0U2X2G3"/>
<keyword evidence="5" id="KW-1185">Reference proteome</keyword>
<keyword evidence="1" id="KW-0547">Nucleotide-binding</keyword>
<dbReference type="PANTHER" id="PTHR43146">
    <property type="entry name" value="CANCER-RELATED NUCLEOSIDE-TRIPHOSPHATASE"/>
    <property type="match status" value="1"/>
</dbReference>
<evidence type="ECO:0000313" key="5">
    <source>
        <dbReference type="Proteomes" id="UP000067523"/>
    </source>
</evidence>
<dbReference type="EMBL" id="CP013655">
    <property type="protein sequence ID" value="ALS38522.1"/>
    <property type="molecule type" value="Genomic_DNA"/>
</dbReference>
<protein>
    <recommendedName>
        <fullName evidence="6">Nucleoside-triphosphatase</fullName>
    </recommendedName>
</protein>
<proteinExistence type="predicted"/>
<reference evidence="5" key="1">
    <citation type="submission" date="2015-12" db="EMBL/GenBank/DDBJ databases">
        <authorList>
            <person name="Lauer A."/>
            <person name="Humrighouse B."/>
            <person name="Loparev V."/>
            <person name="Shewmaker P.L."/>
            <person name="Whitney A.M."/>
            <person name="McLaughlin R.W."/>
        </authorList>
    </citation>
    <scope>NUCLEOTIDE SEQUENCE [LARGE SCALE GENOMIC DNA]</scope>
    <source>
        <strain evidence="5">LMG 26678</strain>
    </source>
</reference>
<dbReference type="InterPro" id="IPR004948">
    <property type="entry name" value="Nuc-triphosphatase_THEP1"/>
</dbReference>
<accession>A0A0U2X2G3</accession>
<name>A0A0U2X2G3_9ENTE</name>
<dbReference type="STRING" id="118060.ATZ35_15615"/>
<gene>
    <name evidence="4" type="ORF">ATZ35_15615</name>
</gene>
<evidence type="ECO:0008006" key="6">
    <source>
        <dbReference type="Google" id="ProtNLM"/>
    </source>
</evidence>
<dbReference type="GO" id="GO:0005524">
    <property type="term" value="F:ATP binding"/>
    <property type="evidence" value="ECO:0007669"/>
    <property type="project" value="UniProtKB-KW"/>
</dbReference>
<keyword evidence="3" id="KW-0067">ATP-binding</keyword>
<evidence type="ECO:0000313" key="4">
    <source>
        <dbReference type="EMBL" id="ALS38522.1"/>
    </source>
</evidence>
<dbReference type="RefSeq" id="WP_208928070.1">
    <property type="nucleotide sequence ID" value="NZ_CP013655.1"/>
</dbReference>
<sequence>MKNFFLEGDKFVGKSTLLQEVIRAVGKAISGFYVKRRMDEQGQIVGFELRAAKELLQKEANLEPIDEHCFIQTESGKRIRNLQVFETWGMALLEEAKTNPTDFILLDEIGGIELLSQKFTNELLTTLQQPQKIVGVFKSDINYQRQKKHTVEALEIGRQRAQLKQTILKNEGQILALNEHNFAEIKKQLSEFLKR</sequence>
<dbReference type="KEGG" id="erx:ATZ35_15615"/>
<dbReference type="Proteomes" id="UP000067523">
    <property type="component" value="Chromosome"/>
</dbReference>
<organism evidence="4 5">
    <name type="scientific">Enterococcus rotai</name>
    <dbReference type="NCBI Taxonomy" id="118060"/>
    <lineage>
        <taxon>Bacteria</taxon>
        <taxon>Bacillati</taxon>
        <taxon>Bacillota</taxon>
        <taxon>Bacilli</taxon>
        <taxon>Lactobacillales</taxon>
        <taxon>Enterococcaceae</taxon>
        <taxon>Enterococcus</taxon>
    </lineage>
</organism>
<evidence type="ECO:0000256" key="2">
    <source>
        <dbReference type="ARBA" id="ARBA00022801"/>
    </source>
</evidence>
<evidence type="ECO:0000256" key="3">
    <source>
        <dbReference type="ARBA" id="ARBA00022840"/>
    </source>
</evidence>
<dbReference type="Pfam" id="PF03266">
    <property type="entry name" value="NTPase_1"/>
    <property type="match status" value="1"/>
</dbReference>
<dbReference type="InterPro" id="IPR027417">
    <property type="entry name" value="P-loop_NTPase"/>
</dbReference>
<dbReference type="PANTHER" id="PTHR43146:SF1">
    <property type="entry name" value="CANCER-RELATED NUCLEOSIDE-TRIPHOSPHATASE"/>
    <property type="match status" value="1"/>
</dbReference>
<dbReference type="GO" id="GO:0017111">
    <property type="term" value="F:ribonucleoside triphosphate phosphatase activity"/>
    <property type="evidence" value="ECO:0007669"/>
    <property type="project" value="InterPro"/>
</dbReference>
<dbReference type="SUPFAM" id="SSF52540">
    <property type="entry name" value="P-loop containing nucleoside triphosphate hydrolases"/>
    <property type="match status" value="1"/>
</dbReference>
<evidence type="ECO:0000256" key="1">
    <source>
        <dbReference type="ARBA" id="ARBA00022741"/>
    </source>
</evidence>